<dbReference type="EMBL" id="MN310541">
    <property type="protein sequence ID" value="QFG04506.1"/>
    <property type="molecule type" value="Genomic_DNA"/>
</dbReference>
<dbReference type="Pfam" id="PF24243">
    <property type="entry name" value="Phage_tail_C"/>
    <property type="match status" value="1"/>
</dbReference>
<proteinExistence type="predicted"/>
<evidence type="ECO:0000313" key="4">
    <source>
        <dbReference type="Proteomes" id="UP000327532"/>
    </source>
</evidence>
<name>A0A5J6T2C0_9CAUD</name>
<keyword evidence="4" id="KW-1185">Reference proteome</keyword>
<evidence type="ECO:0000313" key="3">
    <source>
        <dbReference type="EMBL" id="QFG04506.1"/>
    </source>
</evidence>
<dbReference type="Pfam" id="PF21722">
    <property type="entry name" value="Gly_rich_2"/>
    <property type="match status" value="1"/>
</dbReference>
<dbReference type="Proteomes" id="UP000327532">
    <property type="component" value="Segment"/>
</dbReference>
<accession>A0A5J6T2C0</accession>
<dbReference type="InterPro" id="IPR056923">
    <property type="entry name" value="Minor_tail_gp31_C"/>
</dbReference>
<reference evidence="3 4" key="1">
    <citation type="submission" date="2019-08" db="EMBL/GenBank/DDBJ databases">
        <authorList>
            <person name="Pratt D."/>
            <person name="Casey M."/>
            <person name="Delaney K."/>
            <person name="Garza G."/>
            <person name="Hunt M."/>
            <person name="Riley S."/>
            <person name="Reid J."/>
            <person name="Ettinger A.-S.H."/>
            <person name="Ettinger W.F."/>
            <person name="Fay M."/>
            <person name="Mckenzie S.K."/>
            <person name="Anders K.R."/>
            <person name="Garlena R.A."/>
            <person name="Russell D.A."/>
            <person name="Pope W.H."/>
            <person name="Jacobs-Sera D."/>
            <person name="Hatfull G.F."/>
        </authorList>
    </citation>
    <scope>NUCLEOTIDE SEQUENCE [LARGE SCALE GENOMIC DNA]</scope>
</reference>
<evidence type="ECO:0000259" key="1">
    <source>
        <dbReference type="Pfam" id="PF21722"/>
    </source>
</evidence>
<protein>
    <submittedName>
        <fullName evidence="3">Minor tail protein</fullName>
    </submittedName>
</protein>
<organism evidence="3 4">
    <name type="scientific">Mycobacterium phage Jeeves</name>
    <dbReference type="NCBI Taxonomy" id="2652402"/>
    <lineage>
        <taxon>Viruses</taxon>
        <taxon>Duplodnaviria</taxon>
        <taxon>Heunggongvirae</taxon>
        <taxon>Uroviricota</taxon>
        <taxon>Caudoviricetes</taxon>
        <taxon>Luchadorvirus</taxon>
        <taxon>Luchadorvirus jeeves</taxon>
        <taxon>Lucadorvirus jeeves</taxon>
    </lineage>
</organism>
<dbReference type="RefSeq" id="YP_010104341.1">
    <property type="nucleotide sequence ID" value="NC_055817.1"/>
</dbReference>
<dbReference type="InterPro" id="IPR049304">
    <property type="entry name" value="Gly_rich_dom"/>
</dbReference>
<feature type="domain" description="Glycine-rich" evidence="1">
    <location>
        <begin position="336"/>
        <end position="490"/>
    </location>
</feature>
<feature type="domain" description="Minor tail protein gp31 C-terminal" evidence="2">
    <location>
        <begin position="602"/>
        <end position="627"/>
    </location>
</feature>
<sequence length="627" mass="63003">MTVWPTNPLEAIGADGAFEIGGGDFDFGQGYTETLIKNLFTIPTPDIANALDLLRDQLLKLPLETLQQIGSIMPDVLPGDFDTVLSSVNKIMSSLASPVFFKSADWQGFLDLIKGGPGGVPADVLAKFQGLADAIESAVEDAAAAAQQAVRDALTGITNATPTDLDNWLLGLLTGSSSLDASKLTNLTNIPMISQAKISGLVDSLLALTPNANFQDLLNKIFDGATGTSGSTGKTPAQVLAALQGQRGDVNSAKTGVQSLIDAIIAVGNEGGTGEPDLDVVDALQNLPIASIVNLPQALQGLSTGIADAKSAITNLWNAVPTPVVPQDPNTTVYDTAGTFTFTVPAWMLDGDKIQLIALGGGANAPIGFSGKAGRWGTATVTVGTGGITAGSTLTVTVGDGAARANSANNGGDSTVKKGTTALVTGAGGPGANVGVGQSPGDQDYDTITYYGGGAQVVTAADGQVPGGGGCGGPFGFFGGAGARGRVWVRTVQTITSGTLLDLETRVSGKLPVANGGTGADTAAQARSNLGVAYGTTAGTVAQGNDSRLSDQRTPLDNSVTSAKIVDGSIVDADINASAAIAMSKLGTGKVTGSNNGTATSLTLWTGTAAQYAAIVTKDANTVYVVT</sequence>
<evidence type="ECO:0000259" key="2">
    <source>
        <dbReference type="Pfam" id="PF24243"/>
    </source>
</evidence>
<dbReference type="KEGG" id="vg:65122286"/>
<gene>
    <name evidence="3" type="primary">31</name>
    <name evidence="3" type="ORF">SEA_JEEVES_31</name>
</gene>
<dbReference type="GeneID" id="65122286"/>